<sequence length="179" mass="20858">MYKHIFDGPLVSLEEMLKARENRANIQRQLLSSNKHASLLVVTMNIPGPVKYSSDLAEIFHHMIEEVDEELNQNVILVSRLLELPTGMEYYLLIDTPAVELKEIMIELESRHSYGRLFDLDVVVWKDNLPYPISRQDLGYPSRHCLICQEDAKVCGRSRRHDIQEIQQKICEIVQLEKE</sequence>
<evidence type="ECO:0000256" key="3">
    <source>
        <dbReference type="ARBA" id="ARBA00022695"/>
    </source>
</evidence>
<evidence type="ECO:0000313" key="6">
    <source>
        <dbReference type="Proteomes" id="UP000252800"/>
    </source>
</evidence>
<reference evidence="5 6" key="1">
    <citation type="submission" date="2015-06" db="EMBL/GenBank/DDBJ databases">
        <title>The Genome Sequence of Enterococcus cecorum 170AEA1.</title>
        <authorList>
            <consortium name="The Broad Institute Genomics Platform"/>
            <consortium name="The Broad Institute Genome Sequencing Center for Infectious Disease"/>
            <person name="Earl A.M."/>
            <person name="Van Tyne D."/>
            <person name="Lebreton F."/>
            <person name="Saavedra J.T."/>
            <person name="Gilmore M.S."/>
            <person name="Manson McGuire A."/>
            <person name="Clock S."/>
            <person name="Crupain M."/>
            <person name="Rangan U."/>
            <person name="Young S."/>
            <person name="Abouelleil A."/>
            <person name="Cao P."/>
            <person name="Chapman S.B."/>
            <person name="Griggs A."/>
            <person name="Priest M."/>
            <person name="Shea T."/>
            <person name="Wortman J."/>
            <person name="Nusbaum C."/>
            <person name="Birren B."/>
        </authorList>
    </citation>
    <scope>NUCLEOTIDE SEQUENCE [LARGE SCALE GENOMIC DNA]</scope>
    <source>
        <strain evidence="5 6">170AEA1</strain>
    </source>
</reference>
<dbReference type="NCBIfam" id="NF002383">
    <property type="entry name" value="PRK01392.1"/>
    <property type="match status" value="1"/>
</dbReference>
<dbReference type="GO" id="GO:0051191">
    <property type="term" value="P:prosthetic group biosynthetic process"/>
    <property type="evidence" value="ECO:0007669"/>
    <property type="project" value="InterPro"/>
</dbReference>
<dbReference type="GO" id="GO:0050519">
    <property type="term" value="F:holo-citrate lyase synthase activity"/>
    <property type="evidence" value="ECO:0007669"/>
    <property type="project" value="UniProtKB-EC"/>
</dbReference>
<evidence type="ECO:0000256" key="4">
    <source>
        <dbReference type="ARBA" id="ARBA00048574"/>
    </source>
</evidence>
<keyword evidence="3" id="KW-0548">Nucleotidyltransferase</keyword>
<dbReference type="Pfam" id="PF03802">
    <property type="entry name" value="CitX"/>
    <property type="match status" value="1"/>
</dbReference>
<accession>A0A366SFT8</accession>
<evidence type="ECO:0000256" key="2">
    <source>
        <dbReference type="ARBA" id="ARBA00022679"/>
    </source>
</evidence>
<keyword evidence="2" id="KW-0808">Transferase</keyword>
<protein>
    <recommendedName>
        <fullName evidence="1">citrate lyase holo-[acyl-carrier protein] synthase</fullName>
        <ecNumber evidence="1">2.7.7.61</ecNumber>
    </recommendedName>
</protein>
<proteinExistence type="predicted"/>
<dbReference type="Proteomes" id="UP000252800">
    <property type="component" value="Unassembled WGS sequence"/>
</dbReference>
<evidence type="ECO:0000256" key="1">
    <source>
        <dbReference type="ARBA" id="ARBA00012524"/>
    </source>
</evidence>
<name>A0A366SFT8_9ENTE</name>
<dbReference type="InterPro" id="IPR005551">
    <property type="entry name" value="CitX"/>
</dbReference>
<gene>
    <name evidence="5" type="ORF">EB18_02013</name>
</gene>
<dbReference type="RefSeq" id="WP_240185033.1">
    <property type="nucleotide sequence ID" value="NZ_KZ845746.1"/>
</dbReference>
<organism evidence="5 6">
    <name type="scientific">Enterococcus cecorum</name>
    <dbReference type="NCBI Taxonomy" id="44008"/>
    <lineage>
        <taxon>Bacteria</taxon>
        <taxon>Bacillati</taxon>
        <taxon>Bacillota</taxon>
        <taxon>Bacilli</taxon>
        <taxon>Lactobacillales</taxon>
        <taxon>Enterococcaceae</taxon>
        <taxon>Enterococcus</taxon>
    </lineage>
</organism>
<dbReference type="EC" id="2.7.7.61" evidence="1"/>
<dbReference type="AlphaFoldDB" id="A0A366SFT8"/>
<comment type="catalytic activity">
    <reaction evidence="4">
        <text>apo-[citrate lyase ACP] + 2'-(5''-triphospho-alpha-D-ribosyl)-3'-dephospho-CoA = holo-[citrate lyase ACP] + diphosphate</text>
        <dbReference type="Rhea" id="RHEA:16333"/>
        <dbReference type="Rhea" id="RHEA-COMP:10157"/>
        <dbReference type="Rhea" id="RHEA-COMP:10158"/>
        <dbReference type="ChEBI" id="CHEBI:29999"/>
        <dbReference type="ChEBI" id="CHEBI:33019"/>
        <dbReference type="ChEBI" id="CHEBI:61378"/>
        <dbReference type="ChEBI" id="CHEBI:82683"/>
        <dbReference type="EC" id="2.7.7.61"/>
    </reaction>
</comment>
<comment type="caution">
    <text evidence="5">The sequence shown here is derived from an EMBL/GenBank/DDBJ whole genome shotgun (WGS) entry which is preliminary data.</text>
</comment>
<dbReference type="EMBL" id="LEOY01000020">
    <property type="protein sequence ID" value="RBR27903.1"/>
    <property type="molecule type" value="Genomic_DNA"/>
</dbReference>
<dbReference type="NCBIfam" id="TIGR03124">
    <property type="entry name" value="citrate_citX"/>
    <property type="match status" value="1"/>
</dbReference>
<evidence type="ECO:0000313" key="5">
    <source>
        <dbReference type="EMBL" id="RBR27903.1"/>
    </source>
</evidence>